<evidence type="ECO:0008006" key="5">
    <source>
        <dbReference type="Google" id="ProtNLM"/>
    </source>
</evidence>
<protein>
    <recommendedName>
        <fullName evidence="5">Plastid lipid-associated protein/fibrillin conserved domain-containing protein</fullName>
    </recommendedName>
</protein>
<name>B8BT36_THAPS</name>
<dbReference type="PaxDb" id="35128-Thaps20621"/>
<feature type="region of interest" description="Disordered" evidence="1">
    <location>
        <begin position="566"/>
        <end position="585"/>
    </location>
</feature>
<dbReference type="OMA" id="HREANDD"/>
<dbReference type="HOGENOM" id="CLU_338202_0_0_1"/>
<dbReference type="AlphaFoldDB" id="B8BT36"/>
<dbReference type="RefSeq" id="XP_002286010.1">
    <property type="nucleotide sequence ID" value="XM_002285974.1"/>
</dbReference>
<feature type="compositionally biased region" description="Polar residues" evidence="1">
    <location>
        <begin position="599"/>
        <end position="611"/>
    </location>
</feature>
<keyword evidence="2" id="KW-0732">Signal</keyword>
<feature type="region of interest" description="Disordered" evidence="1">
    <location>
        <begin position="599"/>
        <end position="630"/>
    </location>
</feature>
<feature type="compositionally biased region" description="Acidic residues" evidence="1">
    <location>
        <begin position="831"/>
        <end position="842"/>
    </location>
</feature>
<sequence length="842" mass="92405">MVHLTRFLLVASMSATAITLSCTHVLATHQLHHPSVAFVTTSKLKIASPSPRSMRLIHSSHRRTKLYASDDINTDDIINSLLNNQNTDTPFTSNAPDPYSKYTHQIAIPLSSSSELTSVLHSIQTSLVGDCPRLIRACVMPALLRLPLLYVDGGSFRKNGGGVFDGGSEVDGIIEKVVHDAIRAVVYGEESTTDEDLVGSSSSTSGEVTMAEPILLPFRGLELQGEDNSVLYAVGYDINDKSSKKKSSTIFADDEDDDDGVIIVDDWSSPSPSSKAAKSGYETLQQLVHTIQTELQTTYGLDTVLPLDNPQGDEIEYDDPLLAAVQSKLTKDVKFRPRVPFVRLPTDFYQDLQNDARDKSKEYSDDDQESSFLIEIEKGGDGISPLFWYAAWGDEEILPSPGVRMRSIAVYRRMVPGGGEAESSFYVPTSSSSDSSPQAWVRNNSGTAITPRNDESSMDLPFGDAKLTARERRENAKEMERMGDIESRAEREWEQGKARWMGQEMSDNDGDAFIDEQYSELEIGIEVGDVFVDGDDAYTSPWGERDEEKSVIEASGSSVHNEHFTAAEAEMPQQSNTEPRSKLPSIEDNPVFQRLWNGQSQKTAQGQSIAQSLDGRPSAEETPLPPYPSDEHFVGVWRVVTSPLGTESDPDEEKSSDNFIFRVDGQIMGGPILDAQYQHKAAGGSWRMFQAVRKACGNDSDTPPKAQTRLRIRLVAPPERQRAIVLEGEVTRMVMGAEDASSLSSSESWTLGSGGILDGMSPSLILENDDFSQSGSGEVLLYCGGEAWIEDNVERGGNRRKLGPFSLMKLKTPDRSKLIYTVPASKAGADPSEDESDDDDED</sequence>
<evidence type="ECO:0000313" key="3">
    <source>
        <dbReference type="EMBL" id="EED95651.1"/>
    </source>
</evidence>
<dbReference type="KEGG" id="tps:THAPSDRAFT_20621"/>
<reference evidence="3 4" key="2">
    <citation type="journal article" date="2008" name="Nature">
        <title>The Phaeodactylum genome reveals the evolutionary history of diatom genomes.</title>
        <authorList>
            <person name="Bowler C."/>
            <person name="Allen A.E."/>
            <person name="Badger J.H."/>
            <person name="Grimwood J."/>
            <person name="Jabbari K."/>
            <person name="Kuo A."/>
            <person name="Maheswari U."/>
            <person name="Martens C."/>
            <person name="Maumus F."/>
            <person name="Otillar R.P."/>
            <person name="Rayko E."/>
            <person name="Salamov A."/>
            <person name="Vandepoele K."/>
            <person name="Beszteri B."/>
            <person name="Gruber A."/>
            <person name="Heijde M."/>
            <person name="Katinka M."/>
            <person name="Mock T."/>
            <person name="Valentin K."/>
            <person name="Verret F."/>
            <person name="Berges J.A."/>
            <person name="Brownlee C."/>
            <person name="Cadoret J.P."/>
            <person name="Chiovitti A."/>
            <person name="Choi C.J."/>
            <person name="Coesel S."/>
            <person name="De Martino A."/>
            <person name="Detter J.C."/>
            <person name="Durkin C."/>
            <person name="Falciatore A."/>
            <person name="Fournet J."/>
            <person name="Haruta M."/>
            <person name="Huysman M.J."/>
            <person name="Jenkins B.D."/>
            <person name="Jiroutova K."/>
            <person name="Jorgensen R.E."/>
            <person name="Joubert Y."/>
            <person name="Kaplan A."/>
            <person name="Kroger N."/>
            <person name="Kroth P.G."/>
            <person name="La Roche J."/>
            <person name="Lindquist E."/>
            <person name="Lommer M."/>
            <person name="Martin-Jezequel V."/>
            <person name="Lopez P.J."/>
            <person name="Lucas S."/>
            <person name="Mangogna M."/>
            <person name="McGinnis K."/>
            <person name="Medlin L.K."/>
            <person name="Montsant A."/>
            <person name="Oudot-Le Secq M.P."/>
            <person name="Napoli C."/>
            <person name="Obornik M."/>
            <person name="Parker M.S."/>
            <person name="Petit J.L."/>
            <person name="Porcel B.M."/>
            <person name="Poulsen N."/>
            <person name="Robison M."/>
            <person name="Rychlewski L."/>
            <person name="Rynearson T.A."/>
            <person name="Schmutz J."/>
            <person name="Shapiro H."/>
            <person name="Siaut M."/>
            <person name="Stanley M."/>
            <person name="Sussman M.R."/>
            <person name="Taylor A.R."/>
            <person name="Vardi A."/>
            <person name="von Dassow P."/>
            <person name="Vyverman W."/>
            <person name="Willis A."/>
            <person name="Wyrwicz L.S."/>
            <person name="Rokhsar D.S."/>
            <person name="Weissenbach J."/>
            <person name="Armbrust E.V."/>
            <person name="Green B.R."/>
            <person name="Van de Peer Y."/>
            <person name="Grigoriev I.V."/>
        </authorList>
    </citation>
    <scope>NUCLEOTIDE SEQUENCE [LARGE SCALE GENOMIC DNA]</scope>
    <source>
        <strain evidence="3 4">CCMP1335</strain>
    </source>
</reference>
<dbReference type="Proteomes" id="UP000001449">
    <property type="component" value="Chromosome 1"/>
</dbReference>
<evidence type="ECO:0000256" key="2">
    <source>
        <dbReference type="SAM" id="SignalP"/>
    </source>
</evidence>
<reference evidence="3 4" key="1">
    <citation type="journal article" date="2004" name="Science">
        <title>The genome of the diatom Thalassiosira pseudonana: ecology, evolution, and metabolism.</title>
        <authorList>
            <person name="Armbrust E.V."/>
            <person name="Berges J.A."/>
            <person name="Bowler C."/>
            <person name="Green B.R."/>
            <person name="Martinez D."/>
            <person name="Putnam N.H."/>
            <person name="Zhou S."/>
            <person name="Allen A.E."/>
            <person name="Apt K.E."/>
            <person name="Bechner M."/>
            <person name="Brzezinski M.A."/>
            <person name="Chaal B.K."/>
            <person name="Chiovitti A."/>
            <person name="Davis A.K."/>
            <person name="Demarest M.S."/>
            <person name="Detter J.C."/>
            <person name="Glavina T."/>
            <person name="Goodstein D."/>
            <person name="Hadi M.Z."/>
            <person name="Hellsten U."/>
            <person name="Hildebrand M."/>
            <person name="Jenkins B.D."/>
            <person name="Jurka J."/>
            <person name="Kapitonov V.V."/>
            <person name="Kroger N."/>
            <person name="Lau W.W."/>
            <person name="Lane T.W."/>
            <person name="Larimer F.W."/>
            <person name="Lippmeier J.C."/>
            <person name="Lucas S."/>
            <person name="Medina M."/>
            <person name="Montsant A."/>
            <person name="Obornik M."/>
            <person name="Parker M.S."/>
            <person name="Palenik B."/>
            <person name="Pazour G.J."/>
            <person name="Richardson P.M."/>
            <person name="Rynearson T.A."/>
            <person name="Saito M.A."/>
            <person name="Schwartz D.C."/>
            <person name="Thamatrakoln K."/>
            <person name="Valentin K."/>
            <person name="Vardi A."/>
            <person name="Wilkerson F.P."/>
            <person name="Rokhsar D.S."/>
        </authorList>
    </citation>
    <scope>NUCLEOTIDE SEQUENCE [LARGE SCALE GENOMIC DNA]</scope>
    <source>
        <strain evidence="3 4">CCMP1335</strain>
    </source>
</reference>
<proteinExistence type="predicted"/>
<evidence type="ECO:0000313" key="4">
    <source>
        <dbReference type="Proteomes" id="UP000001449"/>
    </source>
</evidence>
<feature type="signal peptide" evidence="2">
    <location>
        <begin position="1"/>
        <end position="19"/>
    </location>
</feature>
<dbReference type="PROSITE" id="PS51257">
    <property type="entry name" value="PROKAR_LIPOPROTEIN"/>
    <property type="match status" value="1"/>
</dbReference>
<dbReference type="eggNOG" id="ENOG502SN8E">
    <property type="taxonomic scope" value="Eukaryota"/>
</dbReference>
<evidence type="ECO:0000256" key="1">
    <source>
        <dbReference type="SAM" id="MobiDB-lite"/>
    </source>
</evidence>
<feature type="region of interest" description="Disordered" evidence="1">
    <location>
        <begin position="821"/>
        <end position="842"/>
    </location>
</feature>
<organism evidence="3 4">
    <name type="scientific">Thalassiosira pseudonana</name>
    <name type="common">Marine diatom</name>
    <name type="synonym">Cyclotella nana</name>
    <dbReference type="NCBI Taxonomy" id="35128"/>
    <lineage>
        <taxon>Eukaryota</taxon>
        <taxon>Sar</taxon>
        <taxon>Stramenopiles</taxon>
        <taxon>Ochrophyta</taxon>
        <taxon>Bacillariophyta</taxon>
        <taxon>Coscinodiscophyceae</taxon>
        <taxon>Thalassiosirophycidae</taxon>
        <taxon>Thalassiosirales</taxon>
        <taxon>Thalassiosiraceae</taxon>
        <taxon>Thalassiosira</taxon>
    </lineage>
</organism>
<feature type="chain" id="PRO_5002868966" description="Plastid lipid-associated protein/fibrillin conserved domain-containing protein" evidence="2">
    <location>
        <begin position="20"/>
        <end position="842"/>
    </location>
</feature>
<dbReference type="GeneID" id="7449727"/>
<dbReference type="EMBL" id="CM000638">
    <property type="protein sequence ID" value="EED95651.1"/>
    <property type="molecule type" value="Genomic_DNA"/>
</dbReference>
<dbReference type="InParanoid" id="B8BT36"/>
<keyword evidence="4" id="KW-1185">Reference proteome</keyword>
<accession>B8BT36</accession>
<gene>
    <name evidence="3" type="ORF">THAPSDRAFT_20621</name>
</gene>